<dbReference type="AlphaFoldDB" id="A0A3G1L142"/>
<dbReference type="Proteomes" id="UP000323521">
    <property type="component" value="Chromosome"/>
</dbReference>
<keyword evidence="6" id="KW-0963">Cytoplasm</keyword>
<gene>
    <name evidence="6" type="primary">proC</name>
    <name evidence="11" type="ORF">DCMF_09330</name>
</gene>
<evidence type="ECO:0000256" key="3">
    <source>
        <dbReference type="ARBA" id="ARBA00022857"/>
    </source>
</evidence>
<name>A0A3G1L142_FORW1</name>
<dbReference type="NCBIfam" id="TIGR00112">
    <property type="entry name" value="proC"/>
    <property type="match status" value="1"/>
</dbReference>
<keyword evidence="6" id="KW-0028">Amino-acid biosynthesis</keyword>
<evidence type="ECO:0000256" key="8">
    <source>
        <dbReference type="PIRSR" id="PIRSR000193-1"/>
    </source>
</evidence>
<dbReference type="EMBL" id="CP017634">
    <property type="protein sequence ID" value="ATW28493.1"/>
    <property type="molecule type" value="Genomic_DNA"/>
</dbReference>
<keyword evidence="3 6" id="KW-0521">NADP</keyword>
<keyword evidence="4 6" id="KW-0560">Oxidoreductase</keyword>
<dbReference type="GO" id="GO:0005737">
    <property type="term" value="C:cytoplasm"/>
    <property type="evidence" value="ECO:0007669"/>
    <property type="project" value="UniProtKB-SubCell"/>
</dbReference>
<dbReference type="InterPro" id="IPR036291">
    <property type="entry name" value="NAD(P)-bd_dom_sf"/>
</dbReference>
<evidence type="ECO:0000256" key="5">
    <source>
        <dbReference type="ARBA" id="ARBA00058118"/>
    </source>
</evidence>
<evidence type="ECO:0000259" key="9">
    <source>
        <dbReference type="Pfam" id="PF03807"/>
    </source>
</evidence>
<keyword evidence="12" id="KW-1185">Reference proteome</keyword>
<dbReference type="SUPFAM" id="SSF51735">
    <property type="entry name" value="NAD(P)-binding Rossmann-fold domains"/>
    <property type="match status" value="1"/>
</dbReference>
<dbReference type="HAMAP" id="MF_01925">
    <property type="entry name" value="P5C_reductase"/>
    <property type="match status" value="1"/>
</dbReference>
<protein>
    <recommendedName>
        <fullName evidence="6 7">Pyrroline-5-carboxylate reductase</fullName>
        <shortName evidence="6">P5C reductase</shortName>
        <shortName evidence="6">P5CR</shortName>
        <ecNumber evidence="6 7">1.5.1.2</ecNumber>
    </recommendedName>
    <alternativeName>
        <fullName evidence="6">PCA reductase</fullName>
    </alternativeName>
</protein>
<evidence type="ECO:0000256" key="7">
    <source>
        <dbReference type="NCBIfam" id="TIGR00112"/>
    </source>
</evidence>
<comment type="catalytic activity">
    <reaction evidence="6">
        <text>L-proline + NAD(+) = (S)-1-pyrroline-5-carboxylate + NADH + 2 H(+)</text>
        <dbReference type="Rhea" id="RHEA:14105"/>
        <dbReference type="ChEBI" id="CHEBI:15378"/>
        <dbReference type="ChEBI" id="CHEBI:17388"/>
        <dbReference type="ChEBI" id="CHEBI:57540"/>
        <dbReference type="ChEBI" id="CHEBI:57945"/>
        <dbReference type="ChEBI" id="CHEBI:60039"/>
        <dbReference type="EC" id="1.5.1.2"/>
    </reaction>
</comment>
<dbReference type="SUPFAM" id="SSF48179">
    <property type="entry name" value="6-phosphogluconate dehydrogenase C-terminal domain-like"/>
    <property type="match status" value="1"/>
</dbReference>
<proteinExistence type="inferred from homology"/>
<accession>A0A3G1L142</accession>
<dbReference type="PIRSF" id="PIRSF000193">
    <property type="entry name" value="Pyrrol-5-carb_rd"/>
    <property type="match status" value="1"/>
</dbReference>
<feature type="binding site" evidence="8">
    <location>
        <begin position="58"/>
        <end position="61"/>
    </location>
    <ligand>
        <name>NADP(+)</name>
        <dbReference type="ChEBI" id="CHEBI:58349"/>
    </ligand>
</feature>
<evidence type="ECO:0000256" key="4">
    <source>
        <dbReference type="ARBA" id="ARBA00023002"/>
    </source>
</evidence>
<dbReference type="UniPathway" id="UPA00098">
    <property type="reaction ID" value="UER00361"/>
</dbReference>
<comment type="subcellular location">
    <subcellularLocation>
        <location evidence="6">Cytoplasm</location>
    </subcellularLocation>
</comment>
<keyword evidence="2 6" id="KW-0641">Proline biosynthesis</keyword>
<sequence length="262" mass="28006">MAEAFISGLLKTDEYLPASLRASDTKEERLAYLREKYGIITVSDNEELVETSDVVILAVKPQNVREVLLHLKDKFTKGQLVISIVAGFSIDSLYQYIPKSVSVIRAMPNTPCLIRKGVSALAFSANITEEQKNLALNIMGSVGAVHILPEKLMNAVTGLSGSGPAYIFLVIEALCDAGVRAGLPREISLDLAVQTVMGAAAMVNSTKTHPAILKDKVITPAGTTIAALHVLERAGVRVAFMDAIMAAAERSQELGSEEGGKK</sequence>
<feature type="domain" description="Pyrroline-5-carboxylate reductase dimerisation" evidence="10">
    <location>
        <begin position="150"/>
        <end position="254"/>
    </location>
</feature>
<dbReference type="InterPro" id="IPR008927">
    <property type="entry name" value="6-PGluconate_DH-like_C_sf"/>
</dbReference>
<dbReference type="Pfam" id="PF03807">
    <property type="entry name" value="F420_oxidored"/>
    <property type="match status" value="1"/>
</dbReference>
<evidence type="ECO:0000259" key="10">
    <source>
        <dbReference type="Pfam" id="PF14748"/>
    </source>
</evidence>
<feature type="binding site" evidence="8">
    <location>
        <position position="45"/>
    </location>
    <ligand>
        <name>NADPH</name>
        <dbReference type="ChEBI" id="CHEBI:57783"/>
    </ligand>
</feature>
<comment type="pathway">
    <text evidence="6">Amino-acid biosynthesis; L-proline biosynthesis; L-proline from L-glutamate 5-semialdehyde: step 1/1.</text>
</comment>
<dbReference type="EC" id="1.5.1.2" evidence="6 7"/>
<comment type="function">
    <text evidence="5 6">Catalyzes the reduction of 1-pyrroline-5-carboxylate (PCA) to L-proline.</text>
</comment>
<dbReference type="Gene3D" id="1.10.3730.10">
    <property type="entry name" value="ProC C-terminal domain-like"/>
    <property type="match status" value="1"/>
</dbReference>
<evidence type="ECO:0000256" key="6">
    <source>
        <dbReference type="HAMAP-Rule" id="MF_01925"/>
    </source>
</evidence>
<dbReference type="GO" id="GO:0004735">
    <property type="term" value="F:pyrroline-5-carboxylate reductase activity"/>
    <property type="evidence" value="ECO:0007669"/>
    <property type="project" value="UniProtKB-UniRule"/>
</dbReference>
<feature type="domain" description="Pyrroline-5-carboxylate reductase catalytic N-terminal" evidence="9">
    <location>
        <begin position="1"/>
        <end position="87"/>
    </location>
</feature>
<dbReference type="FunFam" id="1.10.3730.10:FF:000001">
    <property type="entry name" value="Pyrroline-5-carboxylate reductase"/>
    <property type="match status" value="1"/>
</dbReference>
<dbReference type="PANTHER" id="PTHR11645">
    <property type="entry name" value="PYRROLINE-5-CARBOXYLATE REDUCTASE"/>
    <property type="match status" value="1"/>
</dbReference>
<evidence type="ECO:0000256" key="1">
    <source>
        <dbReference type="ARBA" id="ARBA00005525"/>
    </source>
</evidence>
<dbReference type="InterPro" id="IPR029036">
    <property type="entry name" value="P5CR_dimer"/>
</dbReference>
<dbReference type="PANTHER" id="PTHR11645:SF0">
    <property type="entry name" value="PYRROLINE-5-CARBOXYLATE REDUCTASE 3"/>
    <property type="match status" value="1"/>
</dbReference>
<comment type="catalytic activity">
    <reaction evidence="6">
        <text>L-proline + NADP(+) = (S)-1-pyrroline-5-carboxylate + NADPH + 2 H(+)</text>
        <dbReference type="Rhea" id="RHEA:14109"/>
        <dbReference type="ChEBI" id="CHEBI:15378"/>
        <dbReference type="ChEBI" id="CHEBI:17388"/>
        <dbReference type="ChEBI" id="CHEBI:57783"/>
        <dbReference type="ChEBI" id="CHEBI:58349"/>
        <dbReference type="ChEBI" id="CHEBI:60039"/>
        <dbReference type="EC" id="1.5.1.2"/>
    </reaction>
</comment>
<dbReference type="GO" id="GO:0055129">
    <property type="term" value="P:L-proline biosynthetic process"/>
    <property type="evidence" value="ECO:0007669"/>
    <property type="project" value="UniProtKB-UniRule"/>
</dbReference>
<comment type="similarity">
    <text evidence="1 6">Belongs to the pyrroline-5-carboxylate reductase family.</text>
</comment>
<reference evidence="11 12" key="1">
    <citation type="submission" date="2016-10" db="EMBL/GenBank/DDBJ databases">
        <title>Complete Genome Sequence of Peptococcaceae strain DCMF.</title>
        <authorList>
            <person name="Edwards R.J."/>
            <person name="Holland S.I."/>
            <person name="Deshpande N.P."/>
            <person name="Wong Y.K."/>
            <person name="Ertan H."/>
            <person name="Manefield M."/>
            <person name="Russell T.L."/>
            <person name="Lee M.J."/>
        </authorList>
    </citation>
    <scope>NUCLEOTIDE SEQUENCE [LARGE SCALE GENOMIC DNA]</scope>
    <source>
        <strain evidence="11 12">DCMF</strain>
    </source>
</reference>
<dbReference type="Pfam" id="PF14748">
    <property type="entry name" value="P5CR_dimer"/>
    <property type="match status" value="1"/>
</dbReference>
<dbReference type="KEGG" id="fwa:DCMF_09330"/>
<evidence type="ECO:0000313" key="12">
    <source>
        <dbReference type="Proteomes" id="UP000323521"/>
    </source>
</evidence>
<organism evidence="11 12">
    <name type="scientific">Formimonas warabiya</name>
    <dbReference type="NCBI Taxonomy" id="1761012"/>
    <lineage>
        <taxon>Bacteria</taxon>
        <taxon>Bacillati</taxon>
        <taxon>Bacillota</taxon>
        <taxon>Clostridia</taxon>
        <taxon>Eubacteriales</taxon>
        <taxon>Peptococcaceae</taxon>
        <taxon>Candidatus Formimonas</taxon>
    </lineage>
</organism>
<evidence type="ECO:0000313" key="11">
    <source>
        <dbReference type="EMBL" id="ATW28493.1"/>
    </source>
</evidence>
<evidence type="ECO:0000256" key="2">
    <source>
        <dbReference type="ARBA" id="ARBA00022650"/>
    </source>
</evidence>
<dbReference type="InterPro" id="IPR028939">
    <property type="entry name" value="P5C_Rdtase_cat_N"/>
</dbReference>
<dbReference type="Gene3D" id="3.40.50.720">
    <property type="entry name" value="NAD(P)-binding Rossmann-like Domain"/>
    <property type="match status" value="1"/>
</dbReference>
<dbReference type="InterPro" id="IPR000304">
    <property type="entry name" value="Pyrroline-COOH_reductase"/>
</dbReference>